<comment type="caution">
    <text evidence="6">The sequence shown here is derived from an EMBL/GenBank/DDBJ whole genome shotgun (WGS) entry which is preliminary data.</text>
</comment>
<evidence type="ECO:0000259" key="5">
    <source>
        <dbReference type="Pfam" id="PF13962"/>
    </source>
</evidence>
<evidence type="ECO:0000256" key="4">
    <source>
        <dbReference type="SAM" id="Phobius"/>
    </source>
</evidence>
<proteinExistence type="predicted"/>
<dbReference type="Proteomes" id="UP000822688">
    <property type="component" value="Chromosome 4"/>
</dbReference>
<feature type="transmembrane region" description="Helical" evidence="4">
    <location>
        <begin position="662"/>
        <end position="682"/>
    </location>
</feature>
<dbReference type="InterPro" id="IPR036770">
    <property type="entry name" value="Ankyrin_rpt-contain_sf"/>
</dbReference>
<accession>A0A8T0IA29</accession>
<protein>
    <recommendedName>
        <fullName evidence="5">PGG domain-containing protein</fullName>
    </recommendedName>
</protein>
<feature type="transmembrane region" description="Helical" evidence="4">
    <location>
        <begin position="694"/>
        <end position="717"/>
    </location>
</feature>
<evidence type="ECO:0000313" key="6">
    <source>
        <dbReference type="EMBL" id="KAG0579338.1"/>
    </source>
</evidence>
<dbReference type="InterPro" id="IPR026961">
    <property type="entry name" value="PGG_dom"/>
</dbReference>
<keyword evidence="2 3" id="KW-0040">ANK repeat</keyword>
<dbReference type="PANTHER" id="PTHR24198">
    <property type="entry name" value="ANKYRIN REPEAT AND PROTEIN KINASE DOMAIN-CONTAINING PROTEIN"/>
    <property type="match status" value="1"/>
</dbReference>
<feature type="repeat" description="ANK" evidence="3">
    <location>
        <begin position="243"/>
        <end position="264"/>
    </location>
</feature>
<gene>
    <name evidence="6" type="ORF">KC19_4G091600</name>
</gene>
<name>A0A8T0IA29_CERPU</name>
<feature type="repeat" description="ANK" evidence="3">
    <location>
        <begin position="344"/>
        <end position="366"/>
    </location>
</feature>
<dbReference type="InterPro" id="IPR002110">
    <property type="entry name" value="Ankyrin_rpt"/>
</dbReference>
<dbReference type="Pfam" id="PF13962">
    <property type="entry name" value="PGG"/>
    <property type="match status" value="1"/>
</dbReference>
<dbReference type="Gene3D" id="1.25.40.20">
    <property type="entry name" value="Ankyrin repeat-containing domain"/>
    <property type="match status" value="3"/>
</dbReference>
<evidence type="ECO:0000256" key="3">
    <source>
        <dbReference type="PROSITE-ProRule" id="PRU00023"/>
    </source>
</evidence>
<dbReference type="PROSITE" id="PS50297">
    <property type="entry name" value="ANK_REP_REGION"/>
    <property type="match status" value="5"/>
</dbReference>
<feature type="repeat" description="ANK" evidence="3">
    <location>
        <begin position="486"/>
        <end position="506"/>
    </location>
</feature>
<dbReference type="SUPFAM" id="SSF48403">
    <property type="entry name" value="Ankyrin repeat"/>
    <property type="match status" value="1"/>
</dbReference>
<evidence type="ECO:0000256" key="1">
    <source>
        <dbReference type="ARBA" id="ARBA00022737"/>
    </source>
</evidence>
<reference evidence="6" key="1">
    <citation type="submission" date="2020-06" db="EMBL/GenBank/DDBJ databases">
        <title>WGS assembly of Ceratodon purpureus strain R40.</title>
        <authorList>
            <person name="Carey S.B."/>
            <person name="Jenkins J."/>
            <person name="Shu S."/>
            <person name="Lovell J.T."/>
            <person name="Sreedasyam A."/>
            <person name="Maumus F."/>
            <person name="Tiley G.P."/>
            <person name="Fernandez-Pozo N."/>
            <person name="Barry K."/>
            <person name="Chen C."/>
            <person name="Wang M."/>
            <person name="Lipzen A."/>
            <person name="Daum C."/>
            <person name="Saski C.A."/>
            <person name="Payton A.C."/>
            <person name="Mcbreen J.C."/>
            <person name="Conrad R.E."/>
            <person name="Kollar L.M."/>
            <person name="Olsson S."/>
            <person name="Huttunen S."/>
            <person name="Landis J.B."/>
            <person name="Wickett N.J."/>
            <person name="Johnson M.G."/>
            <person name="Rensing S.A."/>
            <person name="Grimwood J."/>
            <person name="Schmutz J."/>
            <person name="Mcdaniel S.F."/>
        </authorList>
    </citation>
    <scope>NUCLEOTIDE SEQUENCE</scope>
    <source>
        <strain evidence="6">R40</strain>
    </source>
</reference>
<dbReference type="PANTHER" id="PTHR24198:SF165">
    <property type="entry name" value="ANKYRIN REPEAT-CONTAINING PROTEIN-RELATED"/>
    <property type="match status" value="1"/>
</dbReference>
<feature type="domain" description="PGG" evidence="5">
    <location>
        <begin position="563"/>
        <end position="653"/>
    </location>
</feature>
<dbReference type="SMART" id="SM00248">
    <property type="entry name" value="ANK"/>
    <property type="match status" value="10"/>
</dbReference>
<evidence type="ECO:0000256" key="2">
    <source>
        <dbReference type="ARBA" id="ARBA00023043"/>
    </source>
</evidence>
<feature type="repeat" description="ANK" evidence="3">
    <location>
        <begin position="118"/>
        <end position="139"/>
    </location>
</feature>
<keyword evidence="7" id="KW-1185">Reference proteome</keyword>
<evidence type="ECO:0000313" key="7">
    <source>
        <dbReference type="Proteomes" id="UP000822688"/>
    </source>
</evidence>
<sequence>MNQERVVCAAMQSLARLAAVAHGAGEAEVRSLLQLAGSRGEEERGWRFYGGEILHRMVEYNEDYGALRALVECGDVDVNWRSKEGLTALHVAALKDREVVVRVLMSREDLDVNATAGFGLTPIHVAARLGHARVVEELVGDECRLFLNAKTVCEFTALHLVAEGEEEFSGSYLSARRGCVEQRSVVVALLRAVQEKRGLVGFENCRDVVGRTALHYAARNGYADIVRELLAFSCVNPNVADGYGLTPLHLAVQNGHVNVACLLMGAHNIDLNCRSGVRTVRRPELLADGDLRMRLLFPVLSDDEPVELGVDVTPVHIAASGSHFEILSSLLSSRCVNLSAVDFRGFTALHFAVAYGDIKVVKLLMDEPDIDLNGCDVEGRTPLLLSVVHCRLEVLEALLGDRTAIVHTPEHSLHLATRLLGVATLHGSSHRAIAHFIIDCLEDSVRNFEGCTESTLVHWAAKNGNAELMELVLSWKPEAVNAADKKKQTPLHLATIHGHTELVQILCSEDSWPLRAAEVDKKGAMALDYAFEQGKRGREIQKVLLRRGDVKEYMERIYRLDMNTINSLFVGSTLFASVTYIGWMQPPLGFSEDYRFPLQSPPAPQGTYAMFAKASNANVRLFFIFNTTAFIFSLTTIFRGIETLATHRKKLDAGYVSRNLRASIRHCYVYFSLATTSIIAAFDQAGQAVLPPHQMWYITPIMYSLWGSWGLLCLVMARKHMKRNLKAWWKRKWTFRIPKCFVSRFDRY</sequence>
<keyword evidence="4" id="KW-1133">Transmembrane helix</keyword>
<dbReference type="Pfam" id="PF12796">
    <property type="entry name" value="Ank_2"/>
    <property type="match status" value="4"/>
</dbReference>
<keyword evidence="1" id="KW-0677">Repeat</keyword>
<keyword evidence="4" id="KW-0472">Membrane</keyword>
<dbReference type="EMBL" id="CM026424">
    <property type="protein sequence ID" value="KAG0579338.1"/>
    <property type="molecule type" value="Genomic_DNA"/>
</dbReference>
<organism evidence="6 7">
    <name type="scientific">Ceratodon purpureus</name>
    <name type="common">Fire moss</name>
    <name type="synonym">Dicranum purpureum</name>
    <dbReference type="NCBI Taxonomy" id="3225"/>
    <lineage>
        <taxon>Eukaryota</taxon>
        <taxon>Viridiplantae</taxon>
        <taxon>Streptophyta</taxon>
        <taxon>Embryophyta</taxon>
        <taxon>Bryophyta</taxon>
        <taxon>Bryophytina</taxon>
        <taxon>Bryopsida</taxon>
        <taxon>Dicranidae</taxon>
        <taxon>Pseudoditrichales</taxon>
        <taxon>Ditrichaceae</taxon>
        <taxon>Ceratodon</taxon>
    </lineage>
</organism>
<feature type="repeat" description="ANK" evidence="3">
    <location>
        <begin position="209"/>
        <end position="230"/>
    </location>
</feature>
<keyword evidence="4" id="KW-0812">Transmembrane</keyword>
<dbReference type="PROSITE" id="PS50088">
    <property type="entry name" value="ANK_REPEAT"/>
    <property type="match status" value="5"/>
</dbReference>
<dbReference type="AlphaFoldDB" id="A0A8T0IA29"/>
<feature type="transmembrane region" description="Helical" evidence="4">
    <location>
        <begin position="621"/>
        <end position="641"/>
    </location>
</feature>